<dbReference type="Pfam" id="PF00646">
    <property type="entry name" value="F-box"/>
    <property type="match status" value="1"/>
</dbReference>
<evidence type="ECO:0000313" key="3">
    <source>
        <dbReference type="EMBL" id="KAH7570343.1"/>
    </source>
</evidence>
<organism evidence="3 4">
    <name type="scientific">Xanthoceras sorbifolium</name>
    <dbReference type="NCBI Taxonomy" id="99658"/>
    <lineage>
        <taxon>Eukaryota</taxon>
        <taxon>Viridiplantae</taxon>
        <taxon>Streptophyta</taxon>
        <taxon>Embryophyta</taxon>
        <taxon>Tracheophyta</taxon>
        <taxon>Spermatophyta</taxon>
        <taxon>Magnoliopsida</taxon>
        <taxon>eudicotyledons</taxon>
        <taxon>Gunneridae</taxon>
        <taxon>Pentapetalae</taxon>
        <taxon>rosids</taxon>
        <taxon>malvids</taxon>
        <taxon>Sapindales</taxon>
        <taxon>Sapindaceae</taxon>
        <taxon>Xanthoceroideae</taxon>
        <taxon>Xanthoceras</taxon>
    </lineage>
</organism>
<dbReference type="Gene3D" id="1.25.40.10">
    <property type="entry name" value="Tetratricopeptide repeat domain"/>
    <property type="match status" value="2"/>
</dbReference>
<dbReference type="SMART" id="SM00671">
    <property type="entry name" value="SEL1"/>
    <property type="match status" value="5"/>
</dbReference>
<dbReference type="InterPro" id="IPR001810">
    <property type="entry name" value="F-box_dom"/>
</dbReference>
<reference evidence="3 4" key="1">
    <citation type="submission" date="2021-02" db="EMBL/GenBank/DDBJ databases">
        <title>Plant Genome Project.</title>
        <authorList>
            <person name="Zhang R.-G."/>
        </authorList>
    </citation>
    <scope>NUCLEOTIDE SEQUENCE [LARGE SCALE GENOMIC DNA]</scope>
    <source>
        <tissue evidence="3">Leaves</tissue>
    </source>
</reference>
<dbReference type="InterPro" id="IPR036047">
    <property type="entry name" value="F-box-like_dom_sf"/>
</dbReference>
<name>A0ABQ8I140_9ROSI</name>
<evidence type="ECO:0000256" key="1">
    <source>
        <dbReference type="SAM" id="MobiDB-lite"/>
    </source>
</evidence>
<feature type="domain" description="F-box" evidence="2">
    <location>
        <begin position="79"/>
        <end position="112"/>
    </location>
</feature>
<evidence type="ECO:0000259" key="2">
    <source>
        <dbReference type="Pfam" id="PF00646"/>
    </source>
</evidence>
<evidence type="ECO:0000313" key="4">
    <source>
        <dbReference type="Proteomes" id="UP000827721"/>
    </source>
</evidence>
<sequence>MKQVSGYQILNEKMEQRTWPDRSNGPRFAHFQWPNIINGKNQQPELHSSTRKTKIKRRNSRFCSTSPPQSTDAAHDFASLPFDILTRIAASFTLPHLRAASFVCRSWSDALRPLREAMVLLRWGKRFKHGRGGVRKNLDKALDSFLKGAARGSTLAMVDAGLVYWEMDKKEDAIALYRKAAELGDPAGQCNLGISYLQGFDYATQPPDRTEAVKWLYKASIAGHVRAQYQLALCLHQSRSVDRNLQEAARWYLKAAEGGYVRAMYNISLCYSVGEGLSQSRRQARKWMKKAADFGHSKAQFEHGLGLFSEGEMMKAVVYLELATRAGETAASHVKNVILQLLSATSRDRVMQLADSWRALPSTH</sequence>
<dbReference type="Gene3D" id="1.20.1280.50">
    <property type="match status" value="1"/>
</dbReference>
<dbReference type="Pfam" id="PF08238">
    <property type="entry name" value="Sel1"/>
    <property type="match status" value="5"/>
</dbReference>
<gene>
    <name evidence="3" type="ORF">JRO89_XS05G0090600</name>
</gene>
<dbReference type="PANTHER" id="PTHR45088:SF1">
    <property type="entry name" value="OS04G0476000 PROTEIN"/>
    <property type="match status" value="1"/>
</dbReference>
<dbReference type="InterPro" id="IPR006597">
    <property type="entry name" value="Sel1-like"/>
</dbReference>
<protein>
    <recommendedName>
        <fullName evidence="2">F-box domain-containing protein</fullName>
    </recommendedName>
</protein>
<dbReference type="EMBL" id="JAFEMO010000005">
    <property type="protein sequence ID" value="KAH7570343.1"/>
    <property type="molecule type" value="Genomic_DNA"/>
</dbReference>
<keyword evidence="4" id="KW-1185">Reference proteome</keyword>
<dbReference type="SUPFAM" id="SSF81383">
    <property type="entry name" value="F-box domain"/>
    <property type="match status" value="1"/>
</dbReference>
<feature type="region of interest" description="Disordered" evidence="1">
    <location>
        <begin position="39"/>
        <end position="68"/>
    </location>
</feature>
<proteinExistence type="predicted"/>
<dbReference type="Proteomes" id="UP000827721">
    <property type="component" value="Unassembled WGS sequence"/>
</dbReference>
<dbReference type="InterPro" id="IPR053301">
    <property type="entry name" value="F-box_motif"/>
</dbReference>
<comment type="caution">
    <text evidence="3">The sequence shown here is derived from an EMBL/GenBank/DDBJ whole genome shotgun (WGS) entry which is preliminary data.</text>
</comment>
<dbReference type="SUPFAM" id="SSF81901">
    <property type="entry name" value="HCP-like"/>
    <property type="match status" value="1"/>
</dbReference>
<accession>A0ABQ8I140</accession>
<dbReference type="PANTHER" id="PTHR45088">
    <property type="entry name" value="OSJNBA0022H21.17 PROTEIN"/>
    <property type="match status" value="1"/>
</dbReference>
<feature type="compositionally biased region" description="Basic residues" evidence="1">
    <location>
        <begin position="49"/>
        <end position="60"/>
    </location>
</feature>
<dbReference type="InterPro" id="IPR011990">
    <property type="entry name" value="TPR-like_helical_dom_sf"/>
</dbReference>